<organism evidence="2 3">
    <name type="scientific">Lacipirellula limnantheis</name>
    <dbReference type="NCBI Taxonomy" id="2528024"/>
    <lineage>
        <taxon>Bacteria</taxon>
        <taxon>Pseudomonadati</taxon>
        <taxon>Planctomycetota</taxon>
        <taxon>Planctomycetia</taxon>
        <taxon>Pirellulales</taxon>
        <taxon>Lacipirellulaceae</taxon>
        <taxon>Lacipirellula</taxon>
    </lineage>
</organism>
<feature type="chain" id="PRO_5021800685" description="Outer membrane protein beta-barrel domain-containing protein" evidence="1">
    <location>
        <begin position="37"/>
        <end position="326"/>
    </location>
</feature>
<keyword evidence="1" id="KW-0732">Signal</keyword>
<dbReference type="Proteomes" id="UP000317909">
    <property type="component" value="Chromosome"/>
</dbReference>
<protein>
    <recommendedName>
        <fullName evidence="4">Outer membrane protein beta-barrel domain-containing protein</fullName>
    </recommendedName>
</protein>
<evidence type="ECO:0000256" key="1">
    <source>
        <dbReference type="SAM" id="SignalP"/>
    </source>
</evidence>
<dbReference type="Gene3D" id="2.40.160.20">
    <property type="match status" value="1"/>
</dbReference>
<evidence type="ECO:0000313" key="3">
    <source>
        <dbReference type="Proteomes" id="UP000317909"/>
    </source>
</evidence>
<dbReference type="AlphaFoldDB" id="A0A517TTV1"/>
<dbReference type="KEGG" id="llh:I41_09680"/>
<sequence precursor="true">MELGNIRRRRLVPRAIFATAACCAWWLMSAPQSLSAAEVSEDFLEVQESLSTEETMFPEGRSILDEEVLPSADESDASLEDATNSLIDPQGEIGALGESPGGEFGPGVHEHLRPFDYMRHWGFHHSSTEGRFVDKNVPLHFSSWLNRPYHVDWFAGPLLSDSPNKTHHVKQTNALFGGLRFGWDFDYYWGTEWRFGWSDPEIFYEGSSVRQPGQYWASDVNLIYYPWGDTRLRPFFITGIGISQVGSIHNDGGGLEANLLGTPFGLGIQFQQTPWLAWRAEIMDNLAWGSEGVSTTQNISFTAGMNIRYGARKPSYWPWRTSRHSW</sequence>
<dbReference type="InterPro" id="IPR011250">
    <property type="entry name" value="OMP/PagP_B-barrel"/>
</dbReference>
<dbReference type="EMBL" id="CP036339">
    <property type="protein sequence ID" value="QDT71807.1"/>
    <property type="molecule type" value="Genomic_DNA"/>
</dbReference>
<proteinExistence type="predicted"/>
<evidence type="ECO:0000313" key="2">
    <source>
        <dbReference type="EMBL" id="QDT71807.1"/>
    </source>
</evidence>
<keyword evidence="3" id="KW-1185">Reference proteome</keyword>
<name>A0A517TTV1_9BACT</name>
<feature type="signal peptide" evidence="1">
    <location>
        <begin position="1"/>
        <end position="36"/>
    </location>
</feature>
<evidence type="ECO:0008006" key="4">
    <source>
        <dbReference type="Google" id="ProtNLM"/>
    </source>
</evidence>
<gene>
    <name evidence="2" type="ORF">I41_09680</name>
</gene>
<accession>A0A517TTV1</accession>
<reference evidence="2 3" key="1">
    <citation type="submission" date="2019-02" db="EMBL/GenBank/DDBJ databases">
        <title>Deep-cultivation of Planctomycetes and their phenomic and genomic characterization uncovers novel biology.</title>
        <authorList>
            <person name="Wiegand S."/>
            <person name="Jogler M."/>
            <person name="Boedeker C."/>
            <person name="Pinto D."/>
            <person name="Vollmers J."/>
            <person name="Rivas-Marin E."/>
            <person name="Kohn T."/>
            <person name="Peeters S.H."/>
            <person name="Heuer A."/>
            <person name="Rast P."/>
            <person name="Oberbeckmann S."/>
            <person name="Bunk B."/>
            <person name="Jeske O."/>
            <person name="Meyerdierks A."/>
            <person name="Storesund J.E."/>
            <person name="Kallscheuer N."/>
            <person name="Luecker S."/>
            <person name="Lage O.M."/>
            <person name="Pohl T."/>
            <person name="Merkel B.J."/>
            <person name="Hornburger P."/>
            <person name="Mueller R.-W."/>
            <person name="Bruemmer F."/>
            <person name="Labrenz M."/>
            <person name="Spormann A.M."/>
            <person name="Op den Camp H."/>
            <person name="Overmann J."/>
            <person name="Amann R."/>
            <person name="Jetten M.S.M."/>
            <person name="Mascher T."/>
            <person name="Medema M.H."/>
            <person name="Devos D.P."/>
            <person name="Kaster A.-K."/>
            <person name="Ovreas L."/>
            <person name="Rohde M."/>
            <person name="Galperin M.Y."/>
            <person name="Jogler C."/>
        </authorList>
    </citation>
    <scope>NUCLEOTIDE SEQUENCE [LARGE SCALE GENOMIC DNA]</scope>
    <source>
        <strain evidence="2 3">I41</strain>
    </source>
</reference>
<dbReference type="RefSeq" id="WP_210421112.1">
    <property type="nucleotide sequence ID" value="NZ_CP036339.1"/>
</dbReference>
<dbReference type="SUPFAM" id="SSF56925">
    <property type="entry name" value="OMPA-like"/>
    <property type="match status" value="1"/>
</dbReference>